<feature type="coiled-coil region" evidence="11">
    <location>
        <begin position="1804"/>
        <end position="1849"/>
    </location>
</feature>
<evidence type="ECO:0000256" key="5">
    <source>
        <dbReference type="ARBA" id="ARBA00022452"/>
    </source>
</evidence>
<feature type="region of interest" description="Disordered" evidence="12">
    <location>
        <begin position="461"/>
        <end position="480"/>
    </location>
</feature>
<keyword evidence="5" id="KW-1134">Transmembrane beta strand</keyword>
<evidence type="ECO:0000256" key="12">
    <source>
        <dbReference type="SAM" id="MobiDB-lite"/>
    </source>
</evidence>
<evidence type="ECO:0000256" key="11">
    <source>
        <dbReference type="SAM" id="Coils"/>
    </source>
</evidence>
<dbReference type="SUPFAM" id="SSF54523">
    <property type="entry name" value="Pili subunits"/>
    <property type="match status" value="1"/>
</dbReference>
<dbReference type="RefSeq" id="WP_087449190.1">
    <property type="nucleotide sequence ID" value="NZ_CP018802.1"/>
</dbReference>
<feature type="domain" description="Trimeric autotransporter adhesin YadA-like head" evidence="15">
    <location>
        <begin position="359"/>
        <end position="380"/>
    </location>
</feature>
<dbReference type="GO" id="GO:0009279">
    <property type="term" value="C:cell outer membrane"/>
    <property type="evidence" value="ECO:0007669"/>
    <property type="project" value="UniProtKB-SubCell"/>
</dbReference>
<feature type="compositionally biased region" description="Low complexity" evidence="12">
    <location>
        <begin position="1494"/>
        <end position="1521"/>
    </location>
</feature>
<evidence type="ECO:0000256" key="10">
    <source>
        <dbReference type="ARBA" id="ARBA00023237"/>
    </source>
</evidence>
<dbReference type="InterPro" id="IPR011049">
    <property type="entry name" value="Serralysin-like_metalloprot_C"/>
</dbReference>
<feature type="region of interest" description="Disordered" evidence="12">
    <location>
        <begin position="1428"/>
        <end position="1521"/>
    </location>
</feature>
<evidence type="ECO:0000256" key="1">
    <source>
        <dbReference type="ARBA" id="ARBA00004241"/>
    </source>
</evidence>
<evidence type="ECO:0000313" key="19">
    <source>
        <dbReference type="Proteomes" id="UP000595373"/>
    </source>
</evidence>
<sequence length="2141" mass="222363">MNKIFKTKYDVTTGQCKAVSELASNRQIASSSEKKPKCGANLKRTSLSENLLFNMLISGLVLFAYPAWAAAAQTSNNDKDIKIDGNTMINGNSVSSPSTGKGHNDIMIGNEAEAKKNDTSSSNGNSVAQRVVLGNKAYAIGNQAVGIGGDVFAQGYSSIAIGSDDIGETADEKQKDSGDKYSKYAVPLPKAIWQLFVDEGDHFNSKTKNSYAVLQNNGNGGTNGKAKKSSEFYSNGNGSGKIDRNKDPAKWEEEYAKFNKDAYEKYVNGQNGSTGNNPKNVYSHTWAKGRGAIAIGARSIAYGDHSNAIGTLAIAKGNYSSAFGTGTIAFEDGGIAVGNNAYVYREHSIGVGNNVQAIQTGSMVFGANSYAGGSGSLALGEYTFANVTMGDEFGETIDGKKGFDIKQFDEEHKKLKGVNGREVYTPSFEDEKMSVETLYTLKAYDTQSIQEITKKYYKAKTNKQQGTGEEKAEQSKDKNGTYNQGGIAIGSYSVALGDNALTLGRHAYAKEDSTVAIGNFAFAKDENAFALGKAARSMGKNSLAIGVEAEIWSPSAVAIGYQSRVYQNADGGVAIGQSAVVEANAGDSIALGKGSKAEAKKQAFKTQEINVGTKGLMFNWGSAGTSESDQEDKKKAVVSVGNIGSERIITNVAAGSVMNGSTDAINGGQLYSVIETFGKLGTDILGAEVETDKSKYGFKASTFEKVKYHRGQDQTQQPTEPKTFKDVIDETIKAVNSGMKFGVEGNGSNNPITKQLGDTLTFKGDDKYIKASVDGSAIKYSVEVANNIDDSSTPSSPGGAGTTTDPNDKLVTASAVKSYVTTKFGALSSTLNLETDQPTDGSKNKGSINLKSDTLKITGDSNITTSLDANQKNVSIKLKENLTGIKSIGDSNGTKITFDDNKKEIKLGSVSVSVNSEHKIVIGEGSKSDSQHTLAIGNKAIIGSGAKGSISIASLTNGEQGNISNAEWAVSIGNKNSITGGNDIVALGSNINVSGSDGKSKSVVAIGNGTQVTNGKESIAIGVAGNTKIESAEWAVAIGNNTKVSGGNDILALGSNISITGSNNGSVVVLGNGAKASAAENSVVIGKGAESKAQSAVVIGEGATVEGDAGDSVALGKNSKAKTKKLAPSGLDGNVGTNSLKISWTAGVSSGDMDKKSVFSIGDANSERIITNVAAGTVDNSSTDAINGGQLKSVIDVFGKLAFDVLGAEKETEKEADKQTVKDGFKKSTFTAVQYKRDPQPQGQPQQQAKVPMTFREAINESIAAINKGLIFKGDMPSAVTNGTQNTPHYLGSTIQIVRLATPANTGTTTTQPATTTPAITAYSGENLITQYSNTNGNAKIEIGFKNAPTFSKVMLAKEQTYNGGSGTGGSTDWKKELITKGYLEQALDKFKFKVSTGEGDDKTFEIGRGDTLKFTSGQNIQLTLAKQDGATSGSSASAATPTAPAPVASPSPAPAVASSSSGDASTNGEGSNGVGSAVPSSSTSTNGGGSGGASMATTGTAPSTPTSTTSDTSTTSNTTAVLTINTTDELSNIKSISSPSKNGSAGGNGTDTEVTKLTLDADKGATFQVGSTGAKVKINKDGIALTPHKASGANGSPLEVPTITIKAGTAPAEPSEDSSLPAPEGPSIVFSTKKTDGQSTGTGTITGLKDLADNADGTSATNKNYVDEQVKNLNNNRPFDFYLGNEKVVKGADGSFKKLKDVTLQDISEEEKKQVVIKAEPSTAPIGISNVASGLGLEAQTEEEKKKTQEKSAELTKTVEEKVKVVSEKAKALSDKAQTFTDLALAVSSLEQAINALPEGNDKTQAEAKLKENQTKLDEAKKALEQARNDLKEAQKGLTETNKEYEKNYGGYEKVAELVNPKQDSKIDLTNAATIGDLQAVAKSGMKFKGNDGVEVRKQLSETLAITGEGDTFNSDSTATGNIKVEMSQDGKGLEVKLSDQLKNMTSFETREVDGRKSTLNSNGLIVVNKGADNKVKSATYSAEAMVLSNQENDNKAVVTAGGVHFATTQAPATGARAGTGVITGLKDLDARSTGDMATNKNYVDEKIGSAVNRLDNAISTTNRRLQAGIAGALATGGLPMTVMPGKSMLAASAGSYKGQSAVALGYSRMSDNGKIMLRLQGTSTSTGDVGGSVGVGYQW</sequence>
<dbReference type="Gene3D" id="2.150.10.10">
    <property type="entry name" value="Serralysin-like metalloprotease, C-terminal"/>
    <property type="match status" value="4"/>
</dbReference>
<evidence type="ECO:0000256" key="2">
    <source>
        <dbReference type="ARBA" id="ARBA00004442"/>
    </source>
</evidence>
<feature type="compositionally biased region" description="Basic and acidic residues" evidence="12">
    <location>
        <begin position="468"/>
        <end position="479"/>
    </location>
</feature>
<dbReference type="InterPro" id="IPR008640">
    <property type="entry name" value="Adhesin_Head_dom"/>
</dbReference>
<keyword evidence="8" id="KW-0653">Protein transport</keyword>
<dbReference type="CDD" id="cd12820">
    <property type="entry name" value="LbR_YadA-like"/>
    <property type="match status" value="2"/>
</dbReference>
<evidence type="ECO:0000256" key="4">
    <source>
        <dbReference type="ARBA" id="ARBA00022448"/>
    </source>
</evidence>
<proteinExistence type="inferred from homology"/>
<dbReference type="Gene3D" id="3.30.1300.30">
    <property type="entry name" value="GSPII I/J protein-like"/>
    <property type="match status" value="1"/>
</dbReference>
<evidence type="ECO:0000259" key="14">
    <source>
        <dbReference type="Pfam" id="PF03895"/>
    </source>
</evidence>
<dbReference type="InterPro" id="IPR045584">
    <property type="entry name" value="Pilin-like"/>
</dbReference>
<feature type="compositionally biased region" description="Low complexity" evidence="12">
    <location>
        <begin position="1429"/>
        <end position="1443"/>
    </location>
</feature>
<evidence type="ECO:0000256" key="8">
    <source>
        <dbReference type="ARBA" id="ARBA00022927"/>
    </source>
</evidence>
<dbReference type="Pfam" id="PF05658">
    <property type="entry name" value="YadA_head"/>
    <property type="match status" value="4"/>
</dbReference>
<organism evidence="17">
    <name type="scientific">Histophilus somni</name>
    <name type="common">Haemophilus somnus</name>
    <dbReference type="NCBI Taxonomy" id="731"/>
    <lineage>
        <taxon>Bacteria</taxon>
        <taxon>Pseudomonadati</taxon>
        <taxon>Pseudomonadota</taxon>
        <taxon>Gammaproteobacteria</taxon>
        <taxon>Pasteurellales</taxon>
        <taxon>Pasteurellaceae</taxon>
        <taxon>Histophilus</taxon>
    </lineage>
</organism>
<evidence type="ECO:0000256" key="7">
    <source>
        <dbReference type="ARBA" id="ARBA00022729"/>
    </source>
</evidence>
<name>A0A6F8P0H4_HISSO</name>
<feature type="domain" description="Trimeric autotransporter adhesin YadA-like head" evidence="15">
    <location>
        <begin position="511"/>
        <end position="533"/>
    </location>
</feature>
<feature type="region of interest" description="Disordered" evidence="12">
    <location>
        <begin position="787"/>
        <end position="808"/>
    </location>
</feature>
<evidence type="ECO:0000256" key="9">
    <source>
        <dbReference type="ARBA" id="ARBA00023136"/>
    </source>
</evidence>
<keyword evidence="13" id="KW-1133">Transmembrane helix</keyword>
<dbReference type="InterPro" id="IPR005594">
    <property type="entry name" value="YadA_C"/>
</dbReference>
<evidence type="ECO:0000256" key="6">
    <source>
        <dbReference type="ARBA" id="ARBA00022692"/>
    </source>
</evidence>
<feature type="compositionally biased region" description="Pro residues" evidence="12">
    <location>
        <begin position="1444"/>
        <end position="1454"/>
    </location>
</feature>
<feature type="domain" description="Trimeric autotransporter adhesin YadA-like C-terminal membrane anchor" evidence="14">
    <location>
        <begin position="2086"/>
        <end position="2141"/>
    </location>
</feature>
<feature type="compositionally biased region" description="Low complexity" evidence="12">
    <location>
        <begin position="789"/>
        <end position="805"/>
    </location>
</feature>
<evidence type="ECO:0000256" key="13">
    <source>
        <dbReference type="SAM" id="Phobius"/>
    </source>
</evidence>
<dbReference type="InterPro" id="IPR008635">
    <property type="entry name" value="Coiled_stalk_dom"/>
</dbReference>
<dbReference type="EMBL" id="AB206654">
    <property type="protein sequence ID" value="BBD21048.1"/>
    <property type="molecule type" value="Genomic_DNA"/>
</dbReference>
<dbReference type="Pfam" id="PF03895">
    <property type="entry name" value="YadA_anchor"/>
    <property type="match status" value="1"/>
</dbReference>
<protein>
    <submittedName>
        <fullName evidence="17">Hsf protein</fullName>
    </submittedName>
    <submittedName>
        <fullName evidence="18">YadA-like family protein</fullName>
    </submittedName>
</protein>
<accession>A0A6F8P0H4</accession>
<dbReference type="EMBL" id="CP066558">
    <property type="protein sequence ID" value="QQF83199.1"/>
    <property type="molecule type" value="Genomic_DNA"/>
</dbReference>
<feature type="domain" description="Trimeric autotransporter adhesin YadA-like head" evidence="15">
    <location>
        <begin position="315"/>
        <end position="341"/>
    </location>
</feature>
<dbReference type="GO" id="GO:0015031">
    <property type="term" value="P:protein transport"/>
    <property type="evidence" value="ECO:0007669"/>
    <property type="project" value="UniProtKB-KW"/>
</dbReference>
<keyword evidence="9 13" id="KW-0472">Membrane</keyword>
<feature type="compositionally biased region" description="Low complexity" evidence="12">
    <location>
        <begin position="1455"/>
        <end position="1467"/>
    </location>
</feature>
<reference evidence="18 19" key="2">
    <citation type="submission" date="2020-12" db="EMBL/GenBank/DDBJ databases">
        <title>ASc-MMNZ-VFA-070.</title>
        <authorList>
            <person name="Schryvers A."/>
            <person name="Mostafa Nazari M."/>
            <person name="Farshchi Andisi V."/>
            <person name="Timsit E."/>
            <person name="Walter Morck D."/>
        </authorList>
    </citation>
    <scope>NUCLEOTIDE SEQUENCE [LARGE SCALE GENOMIC DNA]</scope>
    <source>
        <strain evidence="18 19">ASc-MMNZ-VFA-070</strain>
    </source>
</reference>
<comment type="subcellular location">
    <subcellularLocation>
        <location evidence="2">Cell outer membrane</location>
    </subcellularLocation>
    <subcellularLocation>
        <location evidence="1">Cell surface</location>
    </subcellularLocation>
</comment>
<evidence type="ECO:0000313" key="17">
    <source>
        <dbReference type="EMBL" id="BBD21048.1"/>
    </source>
</evidence>
<evidence type="ECO:0000259" key="15">
    <source>
        <dbReference type="Pfam" id="PF05658"/>
    </source>
</evidence>
<feature type="domain" description="Trimeric autotransporter adhesin YadA-like stalk" evidence="16">
    <location>
        <begin position="1170"/>
        <end position="1199"/>
    </location>
</feature>
<reference evidence="17" key="1">
    <citation type="submission" date="2005-03" db="EMBL/GenBank/DDBJ databases">
        <title>Distribution of the pathogenicity-related genes in Histophilus somni strains.</title>
        <authorList>
            <person name="Tanaka A."/>
            <person name="Hoshinoo K."/>
            <person name="Hanafusa Y."/>
            <person name="Hoshino T."/>
            <person name="Tagawa Y."/>
        </authorList>
    </citation>
    <scope>NUCLEOTIDE SEQUENCE</scope>
    <source>
        <strain evidence="17">0289</strain>
    </source>
</reference>
<feature type="transmembrane region" description="Helical" evidence="13">
    <location>
        <begin position="51"/>
        <end position="71"/>
    </location>
</feature>
<dbReference type="Pfam" id="PF05662">
    <property type="entry name" value="YadA_stalk"/>
    <property type="match status" value="2"/>
</dbReference>
<evidence type="ECO:0000313" key="18">
    <source>
        <dbReference type="EMBL" id="QQF83199.1"/>
    </source>
</evidence>
<dbReference type="GO" id="GO:0009986">
    <property type="term" value="C:cell surface"/>
    <property type="evidence" value="ECO:0007669"/>
    <property type="project" value="UniProtKB-SubCell"/>
</dbReference>
<dbReference type="SUPFAM" id="SSF101967">
    <property type="entry name" value="Adhesin YadA, collagen-binding domain"/>
    <property type="match status" value="3"/>
</dbReference>
<keyword evidence="4" id="KW-0813">Transport</keyword>
<dbReference type="Gene3D" id="6.10.250.2040">
    <property type="match status" value="1"/>
</dbReference>
<evidence type="ECO:0000259" key="16">
    <source>
        <dbReference type="Pfam" id="PF05662"/>
    </source>
</evidence>
<feature type="region of interest" description="Disordered" evidence="12">
    <location>
        <begin position="214"/>
        <end position="248"/>
    </location>
</feature>
<keyword evidence="7" id="KW-0732">Signal</keyword>
<keyword evidence="10" id="KW-0998">Cell outer membrane</keyword>
<evidence type="ECO:0000256" key="3">
    <source>
        <dbReference type="ARBA" id="ARBA00005848"/>
    </source>
</evidence>
<keyword evidence="19" id="KW-1185">Reference proteome</keyword>
<dbReference type="Gene3D" id="1.20.5.170">
    <property type="match status" value="1"/>
</dbReference>
<feature type="domain" description="Trimeric autotransporter adhesin YadA-like head" evidence="15">
    <location>
        <begin position="287"/>
        <end position="312"/>
    </location>
</feature>
<keyword evidence="6 13" id="KW-0812">Transmembrane</keyword>
<feature type="domain" description="Trimeric autotransporter adhesin YadA-like stalk" evidence="16">
    <location>
        <begin position="649"/>
        <end position="683"/>
    </location>
</feature>
<comment type="similarity">
    <text evidence="3">Belongs to the autotransporter-2 (AT-2) (TC 1.B.40) family.</text>
</comment>
<keyword evidence="11" id="KW-0175">Coiled coil</keyword>
<dbReference type="Proteomes" id="UP000595373">
    <property type="component" value="Chromosome"/>
</dbReference>
<gene>
    <name evidence="18" type="ORF">JFL49_04690</name>
</gene>